<keyword evidence="2" id="KW-0677">Repeat</keyword>
<dbReference type="InterPro" id="IPR032675">
    <property type="entry name" value="LRR_dom_sf"/>
</dbReference>
<dbReference type="Pfam" id="PF13855">
    <property type="entry name" value="LRR_8"/>
    <property type="match status" value="1"/>
</dbReference>
<keyword evidence="5" id="KW-1185">Reference proteome</keyword>
<dbReference type="EMBL" id="JAPWTJ010001203">
    <property type="protein sequence ID" value="KAJ8973298.1"/>
    <property type="molecule type" value="Genomic_DNA"/>
</dbReference>
<dbReference type="Proteomes" id="UP001162164">
    <property type="component" value="Unassembled WGS sequence"/>
</dbReference>
<dbReference type="Gene3D" id="3.80.10.10">
    <property type="entry name" value="Ribonuclease Inhibitor"/>
    <property type="match status" value="1"/>
</dbReference>
<evidence type="ECO:0000256" key="3">
    <source>
        <dbReference type="SAM" id="SignalP"/>
    </source>
</evidence>
<name>A0ABQ9J6D7_9CUCU</name>
<evidence type="ECO:0000256" key="1">
    <source>
        <dbReference type="ARBA" id="ARBA00022614"/>
    </source>
</evidence>
<evidence type="ECO:0000256" key="2">
    <source>
        <dbReference type="ARBA" id="ARBA00022737"/>
    </source>
</evidence>
<protein>
    <submittedName>
        <fullName evidence="4">Uncharacterized protein</fullName>
    </submittedName>
</protein>
<reference evidence="4" key="1">
    <citation type="journal article" date="2023" name="Insect Mol. Biol.">
        <title>Genome sequencing provides insights into the evolution of gene families encoding plant cell wall-degrading enzymes in longhorned beetles.</title>
        <authorList>
            <person name="Shin N.R."/>
            <person name="Okamura Y."/>
            <person name="Kirsch R."/>
            <person name="Pauchet Y."/>
        </authorList>
    </citation>
    <scope>NUCLEOTIDE SEQUENCE</scope>
    <source>
        <strain evidence="4">MMC_N1</strain>
    </source>
</reference>
<dbReference type="SUPFAM" id="SSF52058">
    <property type="entry name" value="L domain-like"/>
    <property type="match status" value="1"/>
</dbReference>
<sequence length="261" mass="30406">MRQTDVILLWILFTYLLVPYADVEGKSVPPNQWNVLLHTKPGQYLKIDCEDLIEYDINLFPNVSLGDVTDFRIRYCPLPGDSFKPTMDLFNISRFEDMTLDGVNINNSTGKKVTKQLFDGLSELKTLYFSSLVPINLESDFLENLPNLRQLQLQNTIDKIYPNMFNYTPKLEILHLSQNLISELPNRVFQNLPDLRMLHLWNNQLTSLENETFAGLGQLTSLELSNNQIVHLDDDTFSDLVHLVNISLRRNKLKKYWCLYF</sequence>
<proteinExistence type="predicted"/>
<gene>
    <name evidence="4" type="ORF">NQ317_008174</name>
</gene>
<dbReference type="InterPro" id="IPR001611">
    <property type="entry name" value="Leu-rich_rpt"/>
</dbReference>
<feature type="signal peptide" evidence="3">
    <location>
        <begin position="1"/>
        <end position="25"/>
    </location>
</feature>
<organism evidence="4 5">
    <name type="scientific">Molorchus minor</name>
    <dbReference type="NCBI Taxonomy" id="1323400"/>
    <lineage>
        <taxon>Eukaryota</taxon>
        <taxon>Metazoa</taxon>
        <taxon>Ecdysozoa</taxon>
        <taxon>Arthropoda</taxon>
        <taxon>Hexapoda</taxon>
        <taxon>Insecta</taxon>
        <taxon>Pterygota</taxon>
        <taxon>Neoptera</taxon>
        <taxon>Endopterygota</taxon>
        <taxon>Coleoptera</taxon>
        <taxon>Polyphaga</taxon>
        <taxon>Cucujiformia</taxon>
        <taxon>Chrysomeloidea</taxon>
        <taxon>Cerambycidae</taxon>
        <taxon>Lamiinae</taxon>
        <taxon>Monochamini</taxon>
        <taxon>Molorchus</taxon>
    </lineage>
</organism>
<dbReference type="InterPro" id="IPR003591">
    <property type="entry name" value="Leu-rich_rpt_typical-subtyp"/>
</dbReference>
<keyword evidence="3" id="KW-0732">Signal</keyword>
<feature type="chain" id="PRO_5045907473" evidence="3">
    <location>
        <begin position="26"/>
        <end position="261"/>
    </location>
</feature>
<dbReference type="SMART" id="SM00369">
    <property type="entry name" value="LRR_TYP"/>
    <property type="match status" value="3"/>
</dbReference>
<dbReference type="PANTHER" id="PTHR24366">
    <property type="entry name" value="IG(IMMUNOGLOBULIN) AND LRR(LEUCINE RICH REPEAT) DOMAINS"/>
    <property type="match status" value="1"/>
</dbReference>
<keyword evidence="1" id="KW-0433">Leucine-rich repeat</keyword>
<dbReference type="Pfam" id="PF00560">
    <property type="entry name" value="LRR_1"/>
    <property type="match status" value="1"/>
</dbReference>
<accession>A0ABQ9J6D7</accession>
<comment type="caution">
    <text evidence="4">The sequence shown here is derived from an EMBL/GenBank/DDBJ whole genome shotgun (WGS) entry which is preliminary data.</text>
</comment>
<dbReference type="PROSITE" id="PS51450">
    <property type="entry name" value="LRR"/>
    <property type="match status" value="3"/>
</dbReference>
<evidence type="ECO:0000313" key="5">
    <source>
        <dbReference type="Proteomes" id="UP001162164"/>
    </source>
</evidence>
<evidence type="ECO:0000313" key="4">
    <source>
        <dbReference type="EMBL" id="KAJ8973298.1"/>
    </source>
</evidence>